<dbReference type="AlphaFoldDB" id="A0A2G3E2P4"/>
<accession>A0A2G3E2P4</accession>
<name>A0A2G3E2P4_9FIRM</name>
<comment type="caution">
    <text evidence="6">The sequence shown here is derived from an EMBL/GenBank/DDBJ whole genome shotgun (WGS) entry which is preliminary data.</text>
</comment>
<sequence length="338" mass="37241">MVSLKDIASACGVSVATVSKALNNHTDIGADTKARVQQMAQEMGYHPNAAARTLKTNRTYNIGVLFIDGNHSGLTHDFFNHVLDSFKRTAEAHGYDITFINNGRMQNRKMTYLEHARYRNFDGVVIACVEFSEPEIIELVNSDVPVVTIDHLFNNRIAVMSDNVGGMQQLTRYVIGKGHRKIAYIHGLPSAVTSARLSSFYKTLEENGIAVPDEYVREAAYRSTDETYRETRSLLELDEPPTCILYPDDFACIGGINAIREKGLRIPEDISVAGYDGIEIGLHMLPQLTTLAQNMDAIGATAAEQLIDLIEKPKTTLIQPNIIVGEVREGGSVAAPRS</sequence>
<keyword evidence="4" id="KW-0804">Transcription</keyword>
<reference evidence="6 7" key="2">
    <citation type="submission" date="2017-10" db="EMBL/GenBank/DDBJ databases">
        <authorList>
            <person name="Banno H."/>
            <person name="Chua N.-H."/>
        </authorList>
    </citation>
    <scope>NUCLEOTIDE SEQUENCE [LARGE SCALE GENOMIC DNA]</scope>
    <source>
        <strain evidence="6 7">JK623</strain>
    </source>
</reference>
<evidence type="ECO:0000313" key="7">
    <source>
        <dbReference type="Proteomes" id="UP000224563"/>
    </source>
</evidence>
<dbReference type="CDD" id="cd06267">
    <property type="entry name" value="PBP1_LacI_sugar_binding-like"/>
    <property type="match status" value="1"/>
</dbReference>
<keyword evidence="7" id="KW-1185">Reference proteome</keyword>
<dbReference type="Gene3D" id="1.10.260.40">
    <property type="entry name" value="lambda repressor-like DNA-binding domains"/>
    <property type="match status" value="1"/>
</dbReference>
<keyword evidence="3" id="KW-0238">DNA-binding</keyword>
<reference evidence="6 7" key="1">
    <citation type="submission" date="2017-10" db="EMBL/GenBank/DDBJ databases">
        <title>Resolving the taxonomy of Roseburia spp., Eubacterium rectale and Agathobacter spp. through phylogenomic analysis.</title>
        <authorList>
            <person name="Sheridan P.O."/>
            <person name="Walker A.W."/>
            <person name="Duncan S.H."/>
            <person name="Scott K.P."/>
            <person name="Toole P.W.O."/>
            <person name="Luis P."/>
            <person name="Flint H.J."/>
        </authorList>
    </citation>
    <scope>NUCLEOTIDE SEQUENCE [LARGE SCALE GENOMIC DNA]</scope>
    <source>
        <strain evidence="6 7">JK623</strain>
    </source>
</reference>
<dbReference type="SMART" id="SM00354">
    <property type="entry name" value="HTH_LACI"/>
    <property type="match status" value="1"/>
</dbReference>
<dbReference type="InterPro" id="IPR000843">
    <property type="entry name" value="HTH_LacI"/>
</dbReference>
<dbReference type="InterPro" id="IPR028082">
    <property type="entry name" value="Peripla_BP_I"/>
</dbReference>
<gene>
    <name evidence="6" type="ORF">CSX02_08165</name>
</gene>
<dbReference type="GO" id="GO:0003700">
    <property type="term" value="F:DNA-binding transcription factor activity"/>
    <property type="evidence" value="ECO:0007669"/>
    <property type="project" value="TreeGrafter"/>
</dbReference>
<protein>
    <submittedName>
        <fullName evidence="6">LacI family transcriptional regulator</fullName>
    </submittedName>
</protein>
<dbReference type="RefSeq" id="WP_099386306.1">
    <property type="nucleotide sequence ID" value="NZ_JANSWH010000047.1"/>
</dbReference>
<keyword evidence="2" id="KW-0805">Transcription regulation</keyword>
<dbReference type="SUPFAM" id="SSF53822">
    <property type="entry name" value="Periplasmic binding protein-like I"/>
    <property type="match status" value="1"/>
</dbReference>
<dbReference type="EMBL" id="PDYG01000056">
    <property type="protein sequence ID" value="PHU37425.1"/>
    <property type="molecule type" value="Genomic_DNA"/>
</dbReference>
<evidence type="ECO:0000256" key="4">
    <source>
        <dbReference type="ARBA" id="ARBA00023163"/>
    </source>
</evidence>
<organism evidence="6 7">
    <name type="scientific">Agathobacter ruminis</name>
    <dbReference type="NCBI Taxonomy" id="1712665"/>
    <lineage>
        <taxon>Bacteria</taxon>
        <taxon>Bacillati</taxon>
        <taxon>Bacillota</taxon>
        <taxon>Clostridia</taxon>
        <taxon>Lachnospirales</taxon>
        <taxon>Lachnospiraceae</taxon>
        <taxon>Agathobacter</taxon>
    </lineage>
</organism>
<dbReference type="PANTHER" id="PTHR30146:SF148">
    <property type="entry name" value="HTH-TYPE TRANSCRIPTIONAL REPRESSOR PURR-RELATED"/>
    <property type="match status" value="1"/>
</dbReference>
<dbReference type="PROSITE" id="PS50932">
    <property type="entry name" value="HTH_LACI_2"/>
    <property type="match status" value="1"/>
</dbReference>
<dbReference type="Pfam" id="PF00356">
    <property type="entry name" value="LacI"/>
    <property type="match status" value="1"/>
</dbReference>
<dbReference type="PANTHER" id="PTHR30146">
    <property type="entry name" value="LACI-RELATED TRANSCRIPTIONAL REPRESSOR"/>
    <property type="match status" value="1"/>
</dbReference>
<keyword evidence="1" id="KW-0678">Repressor</keyword>
<proteinExistence type="predicted"/>
<evidence type="ECO:0000256" key="3">
    <source>
        <dbReference type="ARBA" id="ARBA00023125"/>
    </source>
</evidence>
<evidence type="ECO:0000256" key="2">
    <source>
        <dbReference type="ARBA" id="ARBA00023015"/>
    </source>
</evidence>
<dbReference type="SUPFAM" id="SSF47413">
    <property type="entry name" value="lambda repressor-like DNA-binding domains"/>
    <property type="match status" value="1"/>
</dbReference>
<dbReference type="Pfam" id="PF13377">
    <property type="entry name" value="Peripla_BP_3"/>
    <property type="match status" value="1"/>
</dbReference>
<feature type="domain" description="HTH lacI-type" evidence="5">
    <location>
        <begin position="2"/>
        <end position="56"/>
    </location>
</feature>
<evidence type="ECO:0000313" key="6">
    <source>
        <dbReference type="EMBL" id="PHU37425.1"/>
    </source>
</evidence>
<dbReference type="CDD" id="cd01392">
    <property type="entry name" value="HTH_LacI"/>
    <property type="match status" value="1"/>
</dbReference>
<dbReference type="GO" id="GO:0000976">
    <property type="term" value="F:transcription cis-regulatory region binding"/>
    <property type="evidence" value="ECO:0007669"/>
    <property type="project" value="TreeGrafter"/>
</dbReference>
<evidence type="ECO:0000256" key="1">
    <source>
        <dbReference type="ARBA" id="ARBA00022491"/>
    </source>
</evidence>
<dbReference type="Gene3D" id="3.40.50.2300">
    <property type="match status" value="2"/>
</dbReference>
<dbReference type="InterPro" id="IPR010982">
    <property type="entry name" value="Lambda_DNA-bd_dom_sf"/>
</dbReference>
<dbReference type="InterPro" id="IPR046335">
    <property type="entry name" value="LacI/GalR-like_sensor"/>
</dbReference>
<evidence type="ECO:0000259" key="5">
    <source>
        <dbReference type="PROSITE" id="PS50932"/>
    </source>
</evidence>
<dbReference type="Proteomes" id="UP000224563">
    <property type="component" value="Unassembled WGS sequence"/>
</dbReference>